<keyword evidence="6" id="KW-1185">Reference proteome</keyword>
<dbReference type="GO" id="GO:0016491">
    <property type="term" value="F:oxidoreductase activity"/>
    <property type="evidence" value="ECO:0007669"/>
    <property type="project" value="TreeGrafter"/>
</dbReference>
<reference evidence="5" key="1">
    <citation type="journal article" date="2014" name="Int. J. Syst. Evol. Microbiol.">
        <title>Complete genome sequence of Corynebacterium casei LMG S-19264T (=DSM 44701T), isolated from a smear-ripened cheese.</title>
        <authorList>
            <consortium name="US DOE Joint Genome Institute (JGI-PGF)"/>
            <person name="Walter F."/>
            <person name="Albersmeier A."/>
            <person name="Kalinowski J."/>
            <person name="Ruckert C."/>
        </authorList>
    </citation>
    <scope>NUCLEOTIDE SEQUENCE</scope>
    <source>
        <strain evidence="5">JCM 3086</strain>
    </source>
</reference>
<dbReference type="EMBL" id="BMQA01000056">
    <property type="protein sequence ID" value="GGJ58056.1"/>
    <property type="molecule type" value="Genomic_DNA"/>
</dbReference>
<evidence type="ECO:0000256" key="3">
    <source>
        <dbReference type="SAM" id="MobiDB-lite"/>
    </source>
</evidence>
<protein>
    <recommendedName>
        <fullName evidence="4">Ketoreductase domain-containing protein</fullName>
    </recommendedName>
</protein>
<dbReference type="RefSeq" id="WP_189316340.1">
    <property type="nucleotide sequence ID" value="NZ_BMQA01000056.1"/>
</dbReference>
<dbReference type="PRINTS" id="PR00081">
    <property type="entry name" value="GDHRDH"/>
</dbReference>
<sequence>MVQPMGRVGPALDNAASESFHSVLKVEYVHRHTFRTRAEARLKTATWIADFYNTKRRHGALAGNHPSSSNGSSRKREPGPIRKAGPHNQRPYENWGLTRVWQNFEVTKSSETQDLVIVTGASTGMGAATARELARRGFHVLAGVRRDSDGDALVADGIEPVILDITDQDHIRALVARVDDDPQGRVLRALVNNAGIPGAGPVEAMPLDEWRRLFEVNVFGHIAMTQALLPGLVRSKGRIVNITSLNGKLSMAGYGPYASTKFAMEAVSDALRNEVAPYGVQVVVVEPGGVKTKLADHGTAALNRLSARMPQEQSARYGDLMKALPSHIAAFTKAGMTSDAAGRTIAKAVTDRKPRTRYTIGAMATFLIRASRFLPDRMLDRMTTSDLHKHYPART</sequence>
<dbReference type="InterPro" id="IPR020904">
    <property type="entry name" value="Sc_DH/Rdtase_CS"/>
</dbReference>
<dbReference type="SUPFAM" id="SSF51735">
    <property type="entry name" value="NAD(P)-binding Rossmann-fold domains"/>
    <property type="match status" value="1"/>
</dbReference>
<evidence type="ECO:0000313" key="5">
    <source>
        <dbReference type="EMBL" id="GGJ58056.1"/>
    </source>
</evidence>
<comment type="caution">
    <text evidence="5">The sequence shown here is derived from an EMBL/GenBank/DDBJ whole genome shotgun (WGS) entry which is preliminary data.</text>
</comment>
<dbReference type="Pfam" id="PF13683">
    <property type="entry name" value="rve_3"/>
    <property type="match status" value="1"/>
</dbReference>
<evidence type="ECO:0000256" key="2">
    <source>
        <dbReference type="RuleBase" id="RU000363"/>
    </source>
</evidence>
<dbReference type="PRINTS" id="PR00080">
    <property type="entry name" value="SDRFAMILY"/>
</dbReference>
<feature type="domain" description="Ketoreductase" evidence="4">
    <location>
        <begin position="114"/>
        <end position="293"/>
    </location>
</feature>
<dbReference type="InterPro" id="IPR012337">
    <property type="entry name" value="RNaseH-like_sf"/>
</dbReference>
<dbReference type="AlphaFoldDB" id="A0A917LB94"/>
<dbReference type="PANTHER" id="PTHR43313">
    <property type="entry name" value="SHORT-CHAIN DEHYDROGENASE/REDUCTASE FAMILY 9C"/>
    <property type="match status" value="1"/>
</dbReference>
<comment type="similarity">
    <text evidence="1 2">Belongs to the short-chain dehydrogenases/reductases (SDR) family.</text>
</comment>
<organism evidence="5 6">
    <name type="scientific">Streptomyces brasiliensis</name>
    <dbReference type="NCBI Taxonomy" id="1954"/>
    <lineage>
        <taxon>Bacteria</taxon>
        <taxon>Bacillati</taxon>
        <taxon>Actinomycetota</taxon>
        <taxon>Actinomycetes</taxon>
        <taxon>Kitasatosporales</taxon>
        <taxon>Streptomycetaceae</taxon>
        <taxon>Streptomyces</taxon>
    </lineage>
</organism>
<dbReference type="SUPFAM" id="SSF53098">
    <property type="entry name" value="Ribonuclease H-like"/>
    <property type="match status" value="1"/>
</dbReference>
<dbReference type="PANTHER" id="PTHR43313:SF1">
    <property type="entry name" value="3BETA-HYDROXYSTEROID DEHYDROGENASE DHS-16"/>
    <property type="match status" value="1"/>
</dbReference>
<dbReference type="Pfam" id="PF00106">
    <property type="entry name" value="adh_short"/>
    <property type="match status" value="1"/>
</dbReference>
<dbReference type="GO" id="GO:0008202">
    <property type="term" value="P:steroid metabolic process"/>
    <property type="evidence" value="ECO:0007669"/>
    <property type="project" value="TreeGrafter"/>
</dbReference>
<dbReference type="Gene3D" id="3.40.50.720">
    <property type="entry name" value="NAD(P)-binding Rossmann-like Domain"/>
    <property type="match status" value="1"/>
</dbReference>
<dbReference type="InterPro" id="IPR057326">
    <property type="entry name" value="KR_dom"/>
</dbReference>
<dbReference type="InterPro" id="IPR001584">
    <property type="entry name" value="Integrase_cat-core"/>
</dbReference>
<dbReference type="PROSITE" id="PS00061">
    <property type="entry name" value="ADH_SHORT"/>
    <property type="match status" value="1"/>
</dbReference>
<dbReference type="SMART" id="SM00822">
    <property type="entry name" value="PKS_KR"/>
    <property type="match status" value="1"/>
</dbReference>
<dbReference type="InterPro" id="IPR036291">
    <property type="entry name" value="NAD(P)-bd_dom_sf"/>
</dbReference>
<dbReference type="InterPro" id="IPR002347">
    <property type="entry name" value="SDR_fam"/>
</dbReference>
<dbReference type="GO" id="GO:0015074">
    <property type="term" value="P:DNA integration"/>
    <property type="evidence" value="ECO:0007669"/>
    <property type="project" value="InterPro"/>
</dbReference>
<proteinExistence type="inferred from homology"/>
<evidence type="ECO:0000313" key="6">
    <source>
        <dbReference type="Proteomes" id="UP000657574"/>
    </source>
</evidence>
<feature type="region of interest" description="Disordered" evidence="3">
    <location>
        <begin position="59"/>
        <end position="89"/>
    </location>
</feature>
<dbReference type="CDD" id="cd05374">
    <property type="entry name" value="17beta-HSD-like_SDR_c"/>
    <property type="match status" value="1"/>
</dbReference>
<accession>A0A917LB94</accession>
<name>A0A917LB94_9ACTN</name>
<evidence type="ECO:0000259" key="4">
    <source>
        <dbReference type="SMART" id="SM00822"/>
    </source>
</evidence>
<reference evidence="5" key="2">
    <citation type="submission" date="2020-09" db="EMBL/GenBank/DDBJ databases">
        <authorList>
            <person name="Sun Q."/>
            <person name="Ohkuma M."/>
        </authorList>
    </citation>
    <scope>NUCLEOTIDE SEQUENCE</scope>
    <source>
        <strain evidence="5">JCM 3086</strain>
    </source>
</reference>
<dbReference type="Proteomes" id="UP000657574">
    <property type="component" value="Unassembled WGS sequence"/>
</dbReference>
<gene>
    <name evidence="5" type="ORF">GCM10010121_080910</name>
</gene>
<evidence type="ECO:0000256" key="1">
    <source>
        <dbReference type="ARBA" id="ARBA00006484"/>
    </source>
</evidence>